<dbReference type="InterPro" id="IPR018333">
    <property type="entry name" value="Squalene_cyclase"/>
</dbReference>
<dbReference type="GO" id="GO:0016104">
    <property type="term" value="P:triterpenoid biosynthetic process"/>
    <property type="evidence" value="ECO:0007669"/>
    <property type="project" value="InterPro"/>
</dbReference>
<keyword evidence="4" id="KW-1185">Reference proteome</keyword>
<comment type="similarity">
    <text evidence="1">Belongs to the terpene cyclase/mutase family.</text>
</comment>
<evidence type="ECO:0008006" key="5">
    <source>
        <dbReference type="Google" id="ProtNLM"/>
    </source>
</evidence>
<keyword evidence="2" id="KW-0812">Transmembrane</keyword>
<sequence>MWRLKIAAGGNPWLRTTNNHIGRQVWEFDPKQTPSPREIEEIENARQNFTENRFRIKHSADLIMRMQFEKENPVPEVLPQVKVKESEEVTEETVTATVKRALNFYSSIQAHDGHWPGDYGGPMFLLPGLVITLSITGALNAVLSDEHKKEMIRYLYNHQNRDGGVGFAY</sequence>
<evidence type="ECO:0000313" key="4">
    <source>
        <dbReference type="Proteomes" id="UP001162972"/>
    </source>
</evidence>
<evidence type="ECO:0000313" key="3">
    <source>
        <dbReference type="EMBL" id="KAJ6433217.1"/>
    </source>
</evidence>
<accession>A0AAD6L0U3</accession>
<evidence type="ECO:0000256" key="2">
    <source>
        <dbReference type="SAM" id="Phobius"/>
    </source>
</evidence>
<organism evidence="3 4">
    <name type="scientific">Salix udensis</name>
    <dbReference type="NCBI Taxonomy" id="889485"/>
    <lineage>
        <taxon>Eukaryota</taxon>
        <taxon>Viridiplantae</taxon>
        <taxon>Streptophyta</taxon>
        <taxon>Embryophyta</taxon>
        <taxon>Tracheophyta</taxon>
        <taxon>Spermatophyta</taxon>
        <taxon>Magnoliopsida</taxon>
        <taxon>eudicotyledons</taxon>
        <taxon>Gunneridae</taxon>
        <taxon>Pentapetalae</taxon>
        <taxon>rosids</taxon>
        <taxon>fabids</taxon>
        <taxon>Malpighiales</taxon>
        <taxon>Salicaceae</taxon>
        <taxon>Saliceae</taxon>
        <taxon>Salix</taxon>
    </lineage>
</organism>
<dbReference type="PANTHER" id="PTHR11764:SF20">
    <property type="entry name" value="LANOSTEROL SYNTHASE"/>
    <property type="match status" value="1"/>
</dbReference>
<dbReference type="SUPFAM" id="SSF81853">
    <property type="entry name" value="Family 10 polysaccharide lyase"/>
    <property type="match status" value="1"/>
</dbReference>
<dbReference type="Proteomes" id="UP001162972">
    <property type="component" value="Chromosome 13"/>
</dbReference>
<dbReference type="EMBL" id="JAPFFJ010000002">
    <property type="protein sequence ID" value="KAJ6433217.1"/>
    <property type="molecule type" value="Genomic_DNA"/>
</dbReference>
<dbReference type="PANTHER" id="PTHR11764">
    <property type="entry name" value="TERPENE CYCLASE/MUTASE FAMILY MEMBER"/>
    <property type="match status" value="1"/>
</dbReference>
<evidence type="ECO:0000256" key="1">
    <source>
        <dbReference type="ARBA" id="ARBA00009755"/>
    </source>
</evidence>
<dbReference type="GO" id="GO:0031559">
    <property type="term" value="F:oxidosqualene cyclase activity"/>
    <property type="evidence" value="ECO:0007669"/>
    <property type="project" value="UniProtKB-ARBA"/>
</dbReference>
<keyword evidence="2" id="KW-1133">Transmembrane helix</keyword>
<protein>
    <recommendedName>
        <fullName evidence="5">Cycloartenol synthase</fullName>
    </recommendedName>
</protein>
<dbReference type="AlphaFoldDB" id="A0AAD6L0U3"/>
<comment type="caution">
    <text evidence="3">The sequence shown here is derived from an EMBL/GenBank/DDBJ whole genome shotgun (WGS) entry which is preliminary data.</text>
</comment>
<proteinExistence type="inferred from homology"/>
<dbReference type="GO" id="GO:0005811">
    <property type="term" value="C:lipid droplet"/>
    <property type="evidence" value="ECO:0007669"/>
    <property type="project" value="InterPro"/>
</dbReference>
<feature type="transmembrane region" description="Helical" evidence="2">
    <location>
        <begin position="124"/>
        <end position="143"/>
    </location>
</feature>
<reference evidence="3 4" key="1">
    <citation type="journal article" date="2023" name="Int. J. Mol. Sci.">
        <title>De Novo Assembly and Annotation of 11 Diverse Shrub Willow (Salix) Genomes Reveals Novel Gene Organization in Sex-Linked Regions.</title>
        <authorList>
            <person name="Hyden B."/>
            <person name="Feng K."/>
            <person name="Yates T.B."/>
            <person name="Jawdy S."/>
            <person name="Cereghino C."/>
            <person name="Smart L.B."/>
            <person name="Muchero W."/>
        </authorList>
    </citation>
    <scope>NUCLEOTIDE SEQUENCE [LARGE SCALE GENOMIC DNA]</scope>
    <source>
        <tissue evidence="3">Shoot tip</tissue>
    </source>
</reference>
<name>A0AAD6L0U3_9ROSI</name>
<gene>
    <name evidence="3" type="ORF">OIU84_017010</name>
</gene>
<dbReference type="Gene3D" id="1.50.10.20">
    <property type="match status" value="1"/>
</dbReference>
<keyword evidence="2" id="KW-0472">Membrane</keyword>